<dbReference type="EMBL" id="DS268570">
    <property type="protein sequence ID" value="EFO90907.1"/>
    <property type="molecule type" value="Genomic_DNA"/>
</dbReference>
<feature type="compositionally biased region" description="Basic and acidic residues" evidence="1">
    <location>
        <begin position="11"/>
        <end position="50"/>
    </location>
</feature>
<gene>
    <name evidence="2" type="ORF">CRE_19439</name>
</gene>
<protein>
    <submittedName>
        <fullName evidence="2">Uncharacterized protein</fullName>
    </submittedName>
</protein>
<dbReference type="HOGENOM" id="CLU_015719_2_0_1"/>
<dbReference type="KEGG" id="crq:GCK72_009507"/>
<dbReference type="Pfam" id="PF06918">
    <property type="entry name" value="DUF1280"/>
    <property type="match status" value="1"/>
</dbReference>
<evidence type="ECO:0000313" key="2">
    <source>
        <dbReference type="EMBL" id="EFO90907.1"/>
    </source>
</evidence>
<dbReference type="RefSeq" id="XP_003094785.2">
    <property type="nucleotide sequence ID" value="XM_003094737.2"/>
</dbReference>
<reference evidence="2" key="1">
    <citation type="submission" date="2007-07" db="EMBL/GenBank/DDBJ databases">
        <title>PCAP assembly of the Caenorhabditis remanei genome.</title>
        <authorList>
            <consortium name="The Caenorhabditis remanei Sequencing Consortium"/>
            <person name="Wilson R.K."/>
        </authorList>
    </citation>
    <scope>NUCLEOTIDE SEQUENCE [LARGE SCALE GENOMIC DNA]</scope>
    <source>
        <strain evidence="2">PB4641</strain>
    </source>
</reference>
<dbReference type="eggNOG" id="ENOG502QRBM">
    <property type="taxonomic scope" value="Eukaryota"/>
</dbReference>
<evidence type="ECO:0000313" key="3">
    <source>
        <dbReference type="Proteomes" id="UP000008281"/>
    </source>
</evidence>
<feature type="region of interest" description="Disordered" evidence="1">
    <location>
        <begin position="1"/>
        <end position="50"/>
    </location>
</feature>
<dbReference type="GeneID" id="9805541"/>
<evidence type="ECO:0000256" key="1">
    <source>
        <dbReference type="SAM" id="MobiDB-lite"/>
    </source>
</evidence>
<keyword evidence="3" id="KW-1185">Reference proteome</keyword>
<proteinExistence type="predicted"/>
<sequence>MAKTNKKMKKEKTLEMTKKRMGERREKDEKQRLLREAEEKAQEKKENEKKEVDELRIRVVQMNTESQKLKKEVIELTRMVDVSNHLLQLSRKKVEGLEANNEELKSDLARGKNHIEELNLIIRTLKQDDRSSLESTVAAQKVKIEEKDEKIQELIKVSPTGGSRLKPFGELTTKEAIRSRCLKLIKCMVQLVGNDKDTLNSFIFHFVKFLSKSSEYEFCLNFSEWDSFYATIRWNLSNGFLREFQQFSKSKLAFGVFNSLHKTREMRKCNTVADDYCIQVKKTIKTTRSGKEVSTSTAVVTAKNIAQLVSRRLEDLATSGRLRVDDRGIVLGFGGDKGADTTKLAIVFENVENSNDPHGILLIGLYTGADNYSNLKANFESLFHQINNLKTVTYKVGDFEVTENVTIIPVGDCKFISALYNHSGQSSSEPCFRCHKRWINHGNNKATIGTFDFEETGQLRTIQKMKEEGLDPLLLVEPSHASPPGLHVFIGINQKYFIEYFIALAVTLDFKNDQLPINLKQQKKHLKTLAQEAKDYRRQMGAVRCTMERIDSVAAVLPNISLNQNPLPSQLACSSEYCIAHSGSIKNLETFKCRCRKVFHHLCELNMDADDVHKKDSDLSCLECFYGAPVDLGERITILNEKKAAAENEYLNVSDAFTEVVEEQLNLEALLEKSAGETRRRMEALLISIGCDYRIWYQEMNGNQTRTILRPENIDKIVHLFQSIMEERGMDTEELHLMGCAMKDLGFLMSQADNSHKSDEEIDVIEEVVARFVAQIRILLPDYGVTPKLHLLAAHVVQHFRDHGSWGKISEQGIESFHCLMNKLEVRFSSIRNVEMHVTLILEQLSHYNKIFDVGCPLSSA</sequence>
<feature type="compositionally biased region" description="Basic residues" evidence="1">
    <location>
        <begin position="1"/>
        <end position="10"/>
    </location>
</feature>
<dbReference type="PANTHER" id="PTHR31424">
    <property type="entry name" value="PROTEIN CBG23806"/>
    <property type="match status" value="1"/>
</dbReference>
<accession>E3N9Y8</accession>
<name>E3N9Y8_CAERE</name>
<organism evidence="3">
    <name type="scientific">Caenorhabditis remanei</name>
    <name type="common">Caenorhabditis vulgaris</name>
    <dbReference type="NCBI Taxonomy" id="31234"/>
    <lineage>
        <taxon>Eukaryota</taxon>
        <taxon>Metazoa</taxon>
        <taxon>Ecdysozoa</taxon>
        <taxon>Nematoda</taxon>
        <taxon>Chromadorea</taxon>
        <taxon>Rhabditida</taxon>
        <taxon>Rhabditina</taxon>
        <taxon>Rhabditomorpha</taxon>
        <taxon>Rhabditoidea</taxon>
        <taxon>Rhabditidae</taxon>
        <taxon>Peloderinae</taxon>
        <taxon>Caenorhabditis</taxon>
    </lineage>
</organism>
<dbReference type="Proteomes" id="UP000008281">
    <property type="component" value="Unassembled WGS sequence"/>
</dbReference>
<dbReference type="CTD" id="9805541"/>
<dbReference type="InterPro" id="IPR009689">
    <property type="entry name" value="DUF1280"/>
</dbReference>
<dbReference type="AlphaFoldDB" id="E3N9Y8"/>
<dbReference type="PANTHER" id="PTHR31424:SF3">
    <property type="entry name" value="RING-TYPE DOMAIN-CONTAINING PROTEIN"/>
    <property type="match status" value="1"/>
</dbReference>